<sequence length="141" mass="15489">MADCDACPHPVWSPVDPTGKDLADFLAGDPDSPVVMLNLLRFAEGGRENYARYVRAFRETFAPRYGVEVVYAGDGDTALVAEDGQQGDAVLLVRYPSRQAFSRMVADPEYQQITHLRTQALSEAVLQPTVPWGNRGPRPPA</sequence>
<dbReference type="InterPro" id="IPR010753">
    <property type="entry name" value="DUF1330"/>
</dbReference>
<feature type="domain" description="DUF1330" evidence="1">
    <location>
        <begin position="47"/>
        <end position="122"/>
    </location>
</feature>
<dbReference type="Gene3D" id="3.30.70.100">
    <property type="match status" value="1"/>
</dbReference>
<reference evidence="2" key="1">
    <citation type="submission" date="2021-01" db="EMBL/GenBank/DDBJ databases">
        <title>Whole genome shotgun sequence of Virgisporangium aurantiacum NBRC 16421.</title>
        <authorList>
            <person name="Komaki H."/>
            <person name="Tamura T."/>
        </authorList>
    </citation>
    <scope>NUCLEOTIDE SEQUENCE</scope>
    <source>
        <strain evidence="2">NBRC 16421</strain>
    </source>
</reference>
<dbReference type="AlphaFoldDB" id="A0A8J3ZGQ6"/>
<proteinExistence type="predicted"/>
<dbReference type="Proteomes" id="UP000612585">
    <property type="component" value="Unassembled WGS sequence"/>
</dbReference>
<dbReference type="InterPro" id="IPR011008">
    <property type="entry name" value="Dimeric_a/b-barrel"/>
</dbReference>
<dbReference type="PANTHER" id="PTHR40257">
    <property type="match status" value="1"/>
</dbReference>
<protein>
    <recommendedName>
        <fullName evidence="1">DUF1330 domain-containing protein</fullName>
    </recommendedName>
</protein>
<comment type="caution">
    <text evidence="2">The sequence shown here is derived from an EMBL/GenBank/DDBJ whole genome shotgun (WGS) entry which is preliminary data.</text>
</comment>
<name>A0A8J3ZGQ6_9ACTN</name>
<dbReference type="Pfam" id="PF07045">
    <property type="entry name" value="DUF1330"/>
    <property type="match status" value="1"/>
</dbReference>
<keyword evidence="3" id="KW-1185">Reference proteome</keyword>
<organism evidence="2 3">
    <name type="scientific">Virgisporangium aurantiacum</name>
    <dbReference type="NCBI Taxonomy" id="175570"/>
    <lineage>
        <taxon>Bacteria</taxon>
        <taxon>Bacillati</taxon>
        <taxon>Actinomycetota</taxon>
        <taxon>Actinomycetes</taxon>
        <taxon>Micromonosporales</taxon>
        <taxon>Micromonosporaceae</taxon>
        <taxon>Virgisporangium</taxon>
    </lineage>
</organism>
<dbReference type="PANTHER" id="PTHR40257:SF1">
    <property type="entry name" value="DUF1330 DOMAIN-CONTAINING PROTEIN"/>
    <property type="match status" value="1"/>
</dbReference>
<gene>
    <name evidence="2" type="ORF">Vau01_110850</name>
</gene>
<evidence type="ECO:0000313" key="2">
    <source>
        <dbReference type="EMBL" id="GIJ63569.1"/>
    </source>
</evidence>
<evidence type="ECO:0000259" key="1">
    <source>
        <dbReference type="Pfam" id="PF07045"/>
    </source>
</evidence>
<evidence type="ECO:0000313" key="3">
    <source>
        <dbReference type="Proteomes" id="UP000612585"/>
    </source>
</evidence>
<dbReference type="EMBL" id="BOPG01000098">
    <property type="protein sequence ID" value="GIJ63569.1"/>
    <property type="molecule type" value="Genomic_DNA"/>
</dbReference>
<dbReference type="SUPFAM" id="SSF54909">
    <property type="entry name" value="Dimeric alpha+beta barrel"/>
    <property type="match status" value="1"/>
</dbReference>
<accession>A0A8J3ZGQ6</accession>